<dbReference type="Proteomes" id="UP000069526">
    <property type="component" value="Unassembled WGS sequence"/>
</dbReference>
<dbReference type="RefSeq" id="WP_061366897.1">
    <property type="nucleotide sequence ID" value="NZ_FIJK01000094.1"/>
</dbReference>
<reference evidence="1 2" key="1">
    <citation type="submission" date="2016-02" db="EMBL/GenBank/DDBJ databases">
        <authorList>
            <consortium name="Pathogen Informatics"/>
        </authorList>
    </citation>
    <scope>NUCLEOTIDE SEQUENCE [LARGE SCALE GENOMIC DNA]</scope>
    <source>
        <strain evidence="1 2">SS1013</strain>
    </source>
</reference>
<dbReference type="AlphaFoldDB" id="A0A0Z8R8W3"/>
<protein>
    <submittedName>
        <fullName evidence="1">Phage protein</fullName>
    </submittedName>
</protein>
<evidence type="ECO:0000313" key="2">
    <source>
        <dbReference type="Proteomes" id="UP000069526"/>
    </source>
</evidence>
<gene>
    <name evidence="1" type="ORF">ERS132539_02296</name>
</gene>
<proteinExistence type="predicted"/>
<dbReference type="EMBL" id="FIJK01000094">
    <property type="protein sequence ID" value="CYW78051.1"/>
    <property type="molecule type" value="Genomic_DNA"/>
</dbReference>
<name>A0A0Z8R8W3_STRSU</name>
<organism evidence="1 2">
    <name type="scientific">Streptococcus suis</name>
    <dbReference type="NCBI Taxonomy" id="1307"/>
    <lineage>
        <taxon>Bacteria</taxon>
        <taxon>Bacillati</taxon>
        <taxon>Bacillota</taxon>
        <taxon>Bacilli</taxon>
        <taxon>Lactobacillales</taxon>
        <taxon>Streptococcaceae</taxon>
        <taxon>Streptococcus</taxon>
    </lineage>
</organism>
<evidence type="ECO:0000313" key="1">
    <source>
        <dbReference type="EMBL" id="CYW78051.1"/>
    </source>
</evidence>
<sequence>MIFQAKINSSVSRPVTIDDICPNCKKPTNPHLVNSSYFPLGEEKTSLVLTFRCLGCKHFWTEEFIATRHRINSYTDKYEIEHLKVTPSLPSDIPISDDVELVSPVGKQIYVQALKAEHEQLDHIAGIGYRKALEFFVKDFSIVTNPDDEDKIIKMPLKQVIEKYIKDDDLKTFALASAYIGNDEGHYYRNNPDKDFSHLKNYLHGVIHYMEMKLNFLDAQELVNRSKKS</sequence>
<accession>A0A0Z8R8W3</accession>